<evidence type="ECO:0000313" key="2">
    <source>
        <dbReference type="EMBL" id="KZT25704.1"/>
    </source>
</evidence>
<reference evidence="2 3" key="1">
    <citation type="journal article" date="2016" name="Mol. Biol. Evol.">
        <title>Comparative Genomics of Early-Diverging Mushroom-Forming Fungi Provides Insights into the Origins of Lignocellulose Decay Capabilities.</title>
        <authorList>
            <person name="Nagy L.G."/>
            <person name="Riley R."/>
            <person name="Tritt A."/>
            <person name="Adam C."/>
            <person name="Daum C."/>
            <person name="Floudas D."/>
            <person name="Sun H."/>
            <person name="Yadav J.S."/>
            <person name="Pangilinan J."/>
            <person name="Larsson K.H."/>
            <person name="Matsuura K."/>
            <person name="Barry K."/>
            <person name="Labutti K."/>
            <person name="Kuo R."/>
            <person name="Ohm R.A."/>
            <person name="Bhattacharya S.S."/>
            <person name="Shirouzu T."/>
            <person name="Yoshinaga Y."/>
            <person name="Martin F.M."/>
            <person name="Grigoriev I.V."/>
            <person name="Hibbett D.S."/>
        </authorList>
    </citation>
    <scope>NUCLEOTIDE SEQUENCE [LARGE SCALE GENOMIC DNA]</scope>
    <source>
        <strain evidence="2 3">HHB14362 ss-1</strain>
    </source>
</reference>
<gene>
    <name evidence="2" type="ORF">NEOLEDRAFT_1133218</name>
</gene>
<evidence type="ECO:0000256" key="1">
    <source>
        <dbReference type="SAM" id="Phobius"/>
    </source>
</evidence>
<dbReference type="Proteomes" id="UP000076761">
    <property type="component" value="Unassembled WGS sequence"/>
</dbReference>
<sequence>MTDADLCDPEVQHAVSTFVETIESMVEFSGLERGASSELVIELLGDESGIQTCGYYFADTERKTLFWLTDYDAGSMLEEVAGETWPTHIRHELESRFWSHCEMFPNHRDVPKELLQEVLGTLVHGCFDSMTSSYSTFPYGHADARDMIHLLKTIEDVGPCGGRSACVVSRLMIVLTNQKFIHYHGQKGARLAANQSIYGTPAHKKSWHFRLLAPLLFYAPDMHLEGLEKIWVDQVCHYVLWQKSIDRLQLEWENLSLTTTVMLTVDVSFLAIQSVDVGFNQPGLRCAAQIAIYLSTVASVGSIILGLLLTRHHRVIVRDDAEVAQAYLYSKYNAAGGLENLAIMYSLPYALLMWAMVTFLLALSGLCFSVNPTVSVKSSGARIPISIAWIFVLSLIAWFLHTDWDGRHHPMLARIMRWISNLPSTVSKRIPRLASRDDNSSEINHLKTFIEKVLVGRTEVGNTERSQTV</sequence>
<feature type="transmembrane region" description="Helical" evidence="1">
    <location>
        <begin position="349"/>
        <end position="371"/>
    </location>
</feature>
<keyword evidence="1" id="KW-0472">Membrane</keyword>
<dbReference type="AlphaFoldDB" id="A0A165SUM4"/>
<name>A0A165SUM4_9AGAM</name>
<accession>A0A165SUM4</accession>
<keyword evidence="1" id="KW-0812">Transmembrane</keyword>
<feature type="transmembrane region" description="Helical" evidence="1">
    <location>
        <begin position="290"/>
        <end position="309"/>
    </location>
</feature>
<dbReference type="STRING" id="1314782.A0A165SUM4"/>
<feature type="transmembrane region" description="Helical" evidence="1">
    <location>
        <begin position="383"/>
        <end position="401"/>
    </location>
</feature>
<keyword evidence="3" id="KW-1185">Reference proteome</keyword>
<proteinExistence type="predicted"/>
<evidence type="ECO:0000313" key="3">
    <source>
        <dbReference type="Proteomes" id="UP000076761"/>
    </source>
</evidence>
<dbReference type="OrthoDB" id="2657661at2759"/>
<keyword evidence="1" id="KW-1133">Transmembrane helix</keyword>
<protein>
    <submittedName>
        <fullName evidence="2">Uncharacterized protein</fullName>
    </submittedName>
</protein>
<dbReference type="EMBL" id="KV425570">
    <property type="protein sequence ID" value="KZT25704.1"/>
    <property type="molecule type" value="Genomic_DNA"/>
</dbReference>
<dbReference type="InParanoid" id="A0A165SUM4"/>
<organism evidence="2 3">
    <name type="scientific">Neolentinus lepideus HHB14362 ss-1</name>
    <dbReference type="NCBI Taxonomy" id="1314782"/>
    <lineage>
        <taxon>Eukaryota</taxon>
        <taxon>Fungi</taxon>
        <taxon>Dikarya</taxon>
        <taxon>Basidiomycota</taxon>
        <taxon>Agaricomycotina</taxon>
        <taxon>Agaricomycetes</taxon>
        <taxon>Gloeophyllales</taxon>
        <taxon>Gloeophyllaceae</taxon>
        <taxon>Neolentinus</taxon>
    </lineage>
</organism>